<geneLocation type="plasmid" evidence="2">
    <name>pkf715c dna</name>
</geneLocation>
<evidence type="ECO:0000313" key="1">
    <source>
        <dbReference type="EMBL" id="BAW27456.1"/>
    </source>
</evidence>
<dbReference type="CDD" id="cd02042">
    <property type="entry name" value="ParAB_family"/>
    <property type="match status" value="1"/>
</dbReference>
<evidence type="ECO:0000313" key="2">
    <source>
        <dbReference type="Proteomes" id="UP000218731"/>
    </source>
</evidence>
<organism evidence="1 2">
    <name type="scientific">Pseudomonas putida</name>
    <name type="common">Arthrobacter siderocapsulatus</name>
    <dbReference type="NCBI Taxonomy" id="303"/>
    <lineage>
        <taxon>Bacteria</taxon>
        <taxon>Pseudomonadati</taxon>
        <taxon>Pseudomonadota</taxon>
        <taxon>Gammaproteobacteria</taxon>
        <taxon>Pseudomonadales</taxon>
        <taxon>Pseudomonadaceae</taxon>
        <taxon>Pseudomonas</taxon>
    </lineage>
</organism>
<dbReference type="InterPro" id="IPR050678">
    <property type="entry name" value="DNA_Partitioning_ATPase"/>
</dbReference>
<name>A0A1L7NPQ5_PSEPU</name>
<dbReference type="InterPro" id="IPR009744">
    <property type="entry name" value="VirC1"/>
</dbReference>
<dbReference type="Proteomes" id="UP000218731">
    <property type="component" value="Plasmid pKF715C"/>
</dbReference>
<dbReference type="Pfam" id="PF07015">
    <property type="entry name" value="VirC1"/>
    <property type="match status" value="1"/>
</dbReference>
<dbReference type="PIRSF" id="PIRSF009320">
    <property type="entry name" value="Nuc_binding_HP_1000"/>
    <property type="match status" value="1"/>
</dbReference>
<dbReference type="EMBL" id="AP015032">
    <property type="protein sequence ID" value="BAW27456.1"/>
    <property type="molecule type" value="Genomic_DNA"/>
</dbReference>
<sequence>MPTISAVSPKGGAGKTTSMLNLALQLVKQGADVALLDADPNTPLKNWAVAGNCPAGLVVIPDVNENNIADTIREAAKVHPFVLVDLEGTAAKIVVNALQYTDYVIIPMQGSHLDADEAGKAIKLVTDQEMAIQRFKPDYRLPYAILLTRTAAAYETRITRGLREDLEEAELPLFEVELKDRDAFKAMFKFKCSLEQLDPAEVPGIPNAIENAEAFAAEVVTRLNEITEAAA</sequence>
<protein>
    <submittedName>
        <fullName evidence="1">Stability/partitioning determinant</fullName>
    </submittedName>
</protein>
<accession>A0A1L7NPQ5</accession>
<dbReference type="InterPro" id="IPR027417">
    <property type="entry name" value="P-loop_NTPase"/>
</dbReference>
<dbReference type="RefSeq" id="WP_096427188.1">
    <property type="nucleotide sequence ID" value="NZ_AP015032.1"/>
</dbReference>
<dbReference type="SUPFAM" id="SSF52540">
    <property type="entry name" value="P-loop containing nucleoside triphosphate hydrolases"/>
    <property type="match status" value="1"/>
</dbReference>
<dbReference type="PANTHER" id="PTHR13696:SF96">
    <property type="entry name" value="COBQ_COBB_MIND_PARA NUCLEOTIDE BINDING DOMAIN-CONTAINING PROTEIN"/>
    <property type="match status" value="1"/>
</dbReference>
<dbReference type="PANTHER" id="PTHR13696">
    <property type="entry name" value="P-LOOP CONTAINING NUCLEOSIDE TRIPHOSPHATE HYDROLASE"/>
    <property type="match status" value="1"/>
</dbReference>
<keyword evidence="1" id="KW-0614">Plasmid</keyword>
<proteinExistence type="predicted"/>
<dbReference type="AlphaFoldDB" id="A0A1L7NPQ5"/>
<reference evidence="1 2" key="1">
    <citation type="submission" date="2015-11" db="EMBL/GenBank/DDBJ databases">
        <title>Complete genome sequencing of a biphenyl-degrading bacterium, Pseudomonas putida KF715 (=NBRC110667).</title>
        <authorList>
            <person name="Suenaga H."/>
            <person name="Fujihara N."/>
            <person name="Watanabe T."/>
            <person name="Hirose J."/>
            <person name="Kimura N."/>
            <person name="Yamazoe A."/>
            <person name="Hosoyama A."/>
            <person name="Shimodaira J."/>
            <person name="Furukawa K."/>
        </authorList>
    </citation>
    <scope>NUCLEOTIDE SEQUENCE [LARGE SCALE GENOMIC DNA]</scope>
    <source>
        <strain evidence="1 2">KF715</strain>
        <plasmid evidence="2">Plasmid pkf715c dna</plasmid>
    </source>
</reference>
<dbReference type="Gene3D" id="3.40.50.300">
    <property type="entry name" value="P-loop containing nucleotide triphosphate hydrolases"/>
    <property type="match status" value="1"/>
</dbReference>
<gene>
    <name evidence="1" type="ORF">KF715C_pC230</name>
</gene>